<feature type="transmembrane region" description="Helical" evidence="1">
    <location>
        <begin position="188"/>
        <end position="212"/>
    </location>
</feature>
<accession>A0A1H5BU06</accession>
<feature type="transmembrane region" description="Helical" evidence="1">
    <location>
        <begin position="232"/>
        <end position="252"/>
    </location>
</feature>
<feature type="transmembrane region" description="Helical" evidence="1">
    <location>
        <begin position="20"/>
        <end position="44"/>
    </location>
</feature>
<keyword evidence="1" id="KW-1133">Transmembrane helix</keyword>
<dbReference type="RefSeq" id="WP_089771281.1">
    <property type="nucleotide sequence ID" value="NZ_FNTX01000001.1"/>
</dbReference>
<dbReference type="AlphaFoldDB" id="A0A1H5BU06"/>
<evidence type="ECO:0000313" key="3">
    <source>
        <dbReference type="Proteomes" id="UP000199220"/>
    </source>
</evidence>
<proteinExistence type="predicted"/>
<sequence>MNWLNDLGATFAETVFSGSMLAAAPVALIAGFISFASPCVLPLVPGYVGYVGGMVGADTAGTRSGGGGTATVAAPARRRLVLGVLAFVAGFTAVFTATTMALAGVGLALVQWQEEITRVLGVVVILMGLAFLGAVPFLQQERRIQLSPRAGVWGAPLLGVVFGLGWIPCIGPTLAAVQTLAINGADPARALALVLLYCVGLGLPFVLVALGLRSSQRMLTVLRRHRLLIKRIGGSLLVLIGLALVTGLWGQLVGSLQGLIADFEVLV</sequence>
<dbReference type="PANTHER" id="PTHR31272">
    <property type="entry name" value="CYTOCHROME C-TYPE BIOGENESIS PROTEIN HI_1454-RELATED"/>
    <property type="match status" value="1"/>
</dbReference>
<dbReference type="OrthoDB" id="9803065at2"/>
<keyword evidence="1" id="KW-0812">Transmembrane</keyword>
<reference evidence="3" key="1">
    <citation type="submission" date="2016-10" db="EMBL/GenBank/DDBJ databases">
        <authorList>
            <person name="Varghese N."/>
            <person name="Submissions S."/>
        </authorList>
    </citation>
    <scope>NUCLEOTIDE SEQUENCE [LARGE SCALE GENOMIC DNA]</scope>
    <source>
        <strain evidence="3">DSM 21368</strain>
    </source>
</reference>
<evidence type="ECO:0000256" key="1">
    <source>
        <dbReference type="SAM" id="Phobius"/>
    </source>
</evidence>
<dbReference type="STRING" id="648782.SAMN04488554_0184"/>
<keyword evidence="1" id="KW-0472">Membrane</keyword>
<feature type="transmembrane region" description="Helical" evidence="1">
    <location>
        <begin position="116"/>
        <end position="138"/>
    </location>
</feature>
<dbReference type="Proteomes" id="UP000199220">
    <property type="component" value="Unassembled WGS sequence"/>
</dbReference>
<feature type="transmembrane region" description="Helical" evidence="1">
    <location>
        <begin position="80"/>
        <end position="110"/>
    </location>
</feature>
<evidence type="ECO:0000313" key="2">
    <source>
        <dbReference type="EMBL" id="SED57510.1"/>
    </source>
</evidence>
<dbReference type="EMBL" id="FNTX01000001">
    <property type="protein sequence ID" value="SED57510.1"/>
    <property type="molecule type" value="Genomic_DNA"/>
</dbReference>
<organism evidence="2 3">
    <name type="scientific">Ruania alba</name>
    <dbReference type="NCBI Taxonomy" id="648782"/>
    <lineage>
        <taxon>Bacteria</taxon>
        <taxon>Bacillati</taxon>
        <taxon>Actinomycetota</taxon>
        <taxon>Actinomycetes</taxon>
        <taxon>Micrococcales</taxon>
        <taxon>Ruaniaceae</taxon>
        <taxon>Ruania</taxon>
    </lineage>
</organism>
<dbReference type="InterPro" id="IPR051790">
    <property type="entry name" value="Cytochrome_c-biogenesis_DsbD"/>
</dbReference>
<gene>
    <name evidence="2" type="ORF">SAMN04488554_0184</name>
</gene>
<feature type="transmembrane region" description="Helical" evidence="1">
    <location>
        <begin position="150"/>
        <end position="168"/>
    </location>
</feature>
<dbReference type="PANTHER" id="PTHR31272:SF4">
    <property type="entry name" value="CYTOCHROME C-TYPE BIOGENESIS PROTEIN HI_1454-RELATED"/>
    <property type="match status" value="1"/>
</dbReference>
<keyword evidence="3" id="KW-1185">Reference proteome</keyword>
<protein>
    <submittedName>
        <fullName evidence="2">Cytochrome c-type biogenesis protein</fullName>
    </submittedName>
</protein>
<name>A0A1H5BU06_9MICO</name>